<dbReference type="PRINTS" id="PR00237">
    <property type="entry name" value="GPCRRHODOPSN"/>
</dbReference>
<dbReference type="PRINTS" id="PR02108">
    <property type="entry name" value="MRGPCRFAMILY"/>
</dbReference>
<dbReference type="OrthoDB" id="9631784at2759"/>
<evidence type="ECO:0000256" key="4">
    <source>
        <dbReference type="ARBA" id="ARBA00022989"/>
    </source>
</evidence>
<feature type="transmembrane region" description="Helical" evidence="11">
    <location>
        <begin position="199"/>
        <end position="222"/>
    </location>
</feature>
<dbReference type="InterPro" id="IPR026234">
    <property type="entry name" value="MRGPCRFAMILY"/>
</dbReference>
<dbReference type="PROSITE" id="PS00237">
    <property type="entry name" value="G_PROTEIN_RECEP_F1_1"/>
    <property type="match status" value="1"/>
</dbReference>
<proteinExistence type="inferred from homology"/>
<dbReference type="InterPro" id="IPR017452">
    <property type="entry name" value="GPCR_Rhodpsn_7TM"/>
</dbReference>
<feature type="transmembrane region" description="Helical" evidence="11">
    <location>
        <begin position="242"/>
        <end position="270"/>
    </location>
</feature>
<evidence type="ECO:0000259" key="12">
    <source>
        <dbReference type="PROSITE" id="PS50262"/>
    </source>
</evidence>
<evidence type="ECO:0000256" key="8">
    <source>
        <dbReference type="ARBA" id="ARBA00023224"/>
    </source>
</evidence>
<evidence type="ECO:0000256" key="11">
    <source>
        <dbReference type="SAM" id="Phobius"/>
    </source>
</evidence>
<organism evidence="13 14">
    <name type="scientific">Microcaecilia unicolor</name>
    <dbReference type="NCBI Taxonomy" id="1415580"/>
    <lineage>
        <taxon>Eukaryota</taxon>
        <taxon>Metazoa</taxon>
        <taxon>Chordata</taxon>
        <taxon>Craniata</taxon>
        <taxon>Vertebrata</taxon>
        <taxon>Euteleostomi</taxon>
        <taxon>Amphibia</taxon>
        <taxon>Gymnophiona</taxon>
        <taxon>Siphonopidae</taxon>
        <taxon>Microcaecilia</taxon>
    </lineage>
</organism>
<feature type="transmembrane region" description="Helical" evidence="11">
    <location>
        <begin position="317"/>
        <end position="340"/>
    </location>
</feature>
<comment type="similarity">
    <text evidence="9">Belongs to the G-protein coupled receptor 1 family. Mas subfamily.</text>
</comment>
<keyword evidence="5 10" id="KW-0297">G-protein coupled receptor</keyword>
<dbReference type="PROSITE" id="PS50262">
    <property type="entry name" value="G_PROTEIN_RECEP_F1_2"/>
    <property type="match status" value="1"/>
</dbReference>
<dbReference type="KEGG" id="muo:115461475"/>
<feature type="domain" description="G-protein coupled receptors family 1 profile" evidence="12">
    <location>
        <begin position="99"/>
        <end position="337"/>
    </location>
</feature>
<feature type="transmembrane region" description="Helical" evidence="11">
    <location>
        <begin position="155"/>
        <end position="178"/>
    </location>
</feature>
<keyword evidence="8 10" id="KW-0807">Transducer</keyword>
<protein>
    <submittedName>
        <fullName evidence="14">Proto-oncogene Mas-like</fullName>
    </submittedName>
</protein>
<evidence type="ECO:0000256" key="5">
    <source>
        <dbReference type="ARBA" id="ARBA00023040"/>
    </source>
</evidence>
<keyword evidence="4 11" id="KW-1133">Transmembrane helix</keyword>
<feature type="transmembrane region" description="Helical" evidence="11">
    <location>
        <begin position="119"/>
        <end position="143"/>
    </location>
</feature>
<sequence length="366" mass="42474">MTGLSTADPLLMMEPEAEMVEPTFSLQEKMSFNNILNWVWEPPLNKPEDWTAKPSGITKIVELWNRTTESSYLTDDFLSWEFFLDCVVIPVIILFGLIGNGIVLWVLGFKIKRNKFTVYILNLAMADFLFLLSLSVILTLYYLKRLVFSSKASKHAFLVSLFLYLFGYNTSQYFLTAISAERSLSVLYPIWYRYQRPKHLSNVLCAVLWGLAFLLAGTEYFICIDKSYLHKYLKIHSSDCHAVSIFTFLLTFMVFTPIMVTFSLTLLIKIQRSSLKRQPPKLYILIVVTVALFLICSTPFRVILFIQNYYECSFSEIFVSCCILLSTISSSINPFVYFYLGNHRRPRTVGFFKEILQRVFKDETES</sequence>
<dbReference type="FunFam" id="1.20.1070.10:FF:000193">
    <property type="entry name" value="Mas-related G-protein coupled receptor member E"/>
    <property type="match status" value="1"/>
</dbReference>
<feature type="transmembrane region" description="Helical" evidence="11">
    <location>
        <begin position="282"/>
        <end position="305"/>
    </location>
</feature>
<dbReference type="GeneID" id="115461475"/>
<keyword evidence="6 11" id="KW-0472">Membrane</keyword>
<name>A0A6P7WVF4_9AMPH</name>
<evidence type="ECO:0000256" key="6">
    <source>
        <dbReference type="ARBA" id="ARBA00023136"/>
    </source>
</evidence>
<accession>A0A6P7WVF4</accession>
<dbReference type="SUPFAM" id="SSF81321">
    <property type="entry name" value="Family A G protein-coupled receptor-like"/>
    <property type="match status" value="1"/>
</dbReference>
<dbReference type="AlphaFoldDB" id="A0A6P7WVF4"/>
<dbReference type="GO" id="GO:0004930">
    <property type="term" value="F:G protein-coupled receptor activity"/>
    <property type="evidence" value="ECO:0007669"/>
    <property type="project" value="UniProtKB-KW"/>
</dbReference>
<evidence type="ECO:0000256" key="10">
    <source>
        <dbReference type="RuleBase" id="RU000688"/>
    </source>
</evidence>
<keyword evidence="3 10" id="KW-0812">Transmembrane</keyword>
<dbReference type="RefSeq" id="XP_030047162.1">
    <property type="nucleotide sequence ID" value="XM_030191302.1"/>
</dbReference>
<evidence type="ECO:0000256" key="3">
    <source>
        <dbReference type="ARBA" id="ARBA00022692"/>
    </source>
</evidence>
<reference evidence="14" key="1">
    <citation type="submission" date="2025-08" db="UniProtKB">
        <authorList>
            <consortium name="RefSeq"/>
        </authorList>
    </citation>
    <scope>IDENTIFICATION</scope>
</reference>
<evidence type="ECO:0000256" key="9">
    <source>
        <dbReference type="ARBA" id="ARBA00061394"/>
    </source>
</evidence>
<dbReference type="InterPro" id="IPR000276">
    <property type="entry name" value="GPCR_Rhodpsn"/>
</dbReference>
<dbReference type="Proteomes" id="UP000515156">
    <property type="component" value="Chromosome 1"/>
</dbReference>
<evidence type="ECO:0000256" key="2">
    <source>
        <dbReference type="ARBA" id="ARBA00022475"/>
    </source>
</evidence>
<evidence type="ECO:0000256" key="7">
    <source>
        <dbReference type="ARBA" id="ARBA00023170"/>
    </source>
</evidence>
<dbReference type="Pfam" id="PF00001">
    <property type="entry name" value="7tm_1"/>
    <property type="match status" value="1"/>
</dbReference>
<keyword evidence="7 10" id="KW-0675">Receptor</keyword>
<comment type="subcellular location">
    <subcellularLocation>
        <location evidence="1">Cell membrane</location>
        <topology evidence="1">Multi-pass membrane protein</topology>
    </subcellularLocation>
</comment>
<dbReference type="GO" id="GO:0005886">
    <property type="term" value="C:plasma membrane"/>
    <property type="evidence" value="ECO:0007669"/>
    <property type="project" value="UniProtKB-SubCell"/>
</dbReference>
<gene>
    <name evidence="14" type="primary">LOC115461475</name>
</gene>
<evidence type="ECO:0000313" key="14">
    <source>
        <dbReference type="RefSeq" id="XP_030047162.1"/>
    </source>
</evidence>
<evidence type="ECO:0000313" key="13">
    <source>
        <dbReference type="Proteomes" id="UP000515156"/>
    </source>
</evidence>
<keyword evidence="13" id="KW-1185">Reference proteome</keyword>
<feature type="transmembrane region" description="Helical" evidence="11">
    <location>
        <begin position="82"/>
        <end position="107"/>
    </location>
</feature>
<dbReference type="Gene3D" id="1.20.1070.10">
    <property type="entry name" value="Rhodopsin 7-helix transmembrane proteins"/>
    <property type="match status" value="1"/>
</dbReference>
<dbReference type="PANTHER" id="PTHR11334">
    <property type="entry name" value="MAS-RELATED G-PROTEIN COUPLED RECEPTOR"/>
    <property type="match status" value="1"/>
</dbReference>
<dbReference type="PANTHER" id="PTHR11334:SF29">
    <property type="entry name" value="MAS-RELATED G-PROTEIN COUPLED RECEPTOR MEMBER X2"/>
    <property type="match status" value="1"/>
</dbReference>
<keyword evidence="2" id="KW-1003">Cell membrane</keyword>
<dbReference type="InParanoid" id="A0A6P7WVF4"/>
<evidence type="ECO:0000256" key="1">
    <source>
        <dbReference type="ARBA" id="ARBA00004651"/>
    </source>
</evidence>